<feature type="compositionally biased region" description="Low complexity" evidence="2">
    <location>
        <begin position="459"/>
        <end position="470"/>
    </location>
</feature>
<feature type="region of interest" description="Disordered" evidence="2">
    <location>
        <begin position="123"/>
        <end position="167"/>
    </location>
</feature>
<feature type="region of interest" description="Disordered" evidence="2">
    <location>
        <begin position="447"/>
        <end position="474"/>
    </location>
</feature>
<protein>
    <recommendedName>
        <fullName evidence="3">Ras-associating domain-containing protein</fullName>
    </recommendedName>
</protein>
<dbReference type="SUPFAM" id="SSF54236">
    <property type="entry name" value="Ubiquitin-like"/>
    <property type="match status" value="1"/>
</dbReference>
<dbReference type="InterPro" id="IPR029071">
    <property type="entry name" value="Ubiquitin-like_domsf"/>
</dbReference>
<evidence type="ECO:0000256" key="1">
    <source>
        <dbReference type="SAM" id="Coils"/>
    </source>
</evidence>
<feature type="coiled-coil region" evidence="1">
    <location>
        <begin position="405"/>
        <end position="432"/>
    </location>
</feature>
<dbReference type="Proteomes" id="UP001221898">
    <property type="component" value="Unassembled WGS sequence"/>
</dbReference>
<evidence type="ECO:0000313" key="4">
    <source>
        <dbReference type="EMBL" id="KAJ8395128.1"/>
    </source>
</evidence>
<dbReference type="InterPro" id="IPR033593">
    <property type="entry name" value="N-RASSF"/>
</dbReference>
<reference evidence="4" key="1">
    <citation type="journal article" date="2023" name="Science">
        <title>Genome structures resolve the early diversification of teleost fishes.</title>
        <authorList>
            <person name="Parey E."/>
            <person name="Louis A."/>
            <person name="Montfort J."/>
            <person name="Bouchez O."/>
            <person name="Roques C."/>
            <person name="Iampietro C."/>
            <person name="Lluch J."/>
            <person name="Castinel A."/>
            <person name="Donnadieu C."/>
            <person name="Desvignes T."/>
            <person name="Floi Bucao C."/>
            <person name="Jouanno E."/>
            <person name="Wen M."/>
            <person name="Mejri S."/>
            <person name="Dirks R."/>
            <person name="Jansen H."/>
            <person name="Henkel C."/>
            <person name="Chen W.J."/>
            <person name="Zahm M."/>
            <person name="Cabau C."/>
            <person name="Klopp C."/>
            <person name="Thompson A.W."/>
            <person name="Robinson-Rechavi M."/>
            <person name="Braasch I."/>
            <person name="Lecointre G."/>
            <person name="Bobe J."/>
            <person name="Postlethwait J.H."/>
            <person name="Berthelot C."/>
            <person name="Roest Crollius H."/>
            <person name="Guiguen Y."/>
        </authorList>
    </citation>
    <scope>NUCLEOTIDE SEQUENCE</scope>
    <source>
        <strain evidence="4">NC1722</strain>
    </source>
</reference>
<dbReference type="PANTHER" id="PTHR15286:SF16">
    <property type="entry name" value="RAS ASSOCIATION DOMAIN-CONTAINING PROTEIN 8"/>
    <property type="match status" value="1"/>
</dbReference>
<dbReference type="InterPro" id="IPR000159">
    <property type="entry name" value="RA_dom"/>
</dbReference>
<evidence type="ECO:0000256" key="2">
    <source>
        <dbReference type="SAM" id="MobiDB-lite"/>
    </source>
</evidence>
<organism evidence="4 5">
    <name type="scientific">Aldrovandia affinis</name>
    <dbReference type="NCBI Taxonomy" id="143900"/>
    <lineage>
        <taxon>Eukaryota</taxon>
        <taxon>Metazoa</taxon>
        <taxon>Chordata</taxon>
        <taxon>Craniata</taxon>
        <taxon>Vertebrata</taxon>
        <taxon>Euteleostomi</taxon>
        <taxon>Actinopterygii</taxon>
        <taxon>Neopterygii</taxon>
        <taxon>Teleostei</taxon>
        <taxon>Notacanthiformes</taxon>
        <taxon>Halosauridae</taxon>
        <taxon>Aldrovandia</taxon>
    </lineage>
</organism>
<proteinExistence type="predicted"/>
<gene>
    <name evidence="4" type="ORF">AAFF_G00035840</name>
</gene>
<feature type="compositionally biased region" description="Basic and acidic residues" evidence="2">
    <location>
        <begin position="214"/>
        <end position="230"/>
    </location>
</feature>
<feature type="region of interest" description="Disordered" evidence="2">
    <location>
        <begin position="270"/>
        <end position="334"/>
    </location>
</feature>
<keyword evidence="1" id="KW-0175">Coiled coil</keyword>
<dbReference type="Gene3D" id="3.10.20.90">
    <property type="entry name" value="Phosphatidylinositol 3-kinase Catalytic Subunit, Chain A, domain 1"/>
    <property type="match status" value="1"/>
</dbReference>
<dbReference type="AlphaFoldDB" id="A0AAD7WFQ1"/>
<feature type="region of interest" description="Disordered" evidence="2">
    <location>
        <begin position="207"/>
        <end position="249"/>
    </location>
</feature>
<feature type="compositionally biased region" description="Low complexity" evidence="2">
    <location>
        <begin position="234"/>
        <end position="249"/>
    </location>
</feature>
<evidence type="ECO:0000313" key="5">
    <source>
        <dbReference type="Proteomes" id="UP001221898"/>
    </source>
</evidence>
<dbReference type="Pfam" id="PF00788">
    <property type="entry name" value="RA"/>
    <property type="match status" value="1"/>
</dbReference>
<dbReference type="EMBL" id="JAINUG010000119">
    <property type="protein sequence ID" value="KAJ8395128.1"/>
    <property type="molecule type" value="Genomic_DNA"/>
</dbReference>
<evidence type="ECO:0000259" key="3">
    <source>
        <dbReference type="Pfam" id="PF00788"/>
    </source>
</evidence>
<dbReference type="PANTHER" id="PTHR15286">
    <property type="entry name" value="RAS-ASSOCIATING DOMAIN CONTAINING PROTEIN"/>
    <property type="match status" value="1"/>
</dbReference>
<comment type="caution">
    <text evidence="4">The sequence shown here is derived from an EMBL/GenBank/DDBJ whole genome shotgun (WGS) entry which is preliminary data.</text>
</comment>
<name>A0AAD7WFQ1_9TELE</name>
<feature type="domain" description="Ras-associating" evidence="3">
    <location>
        <begin position="42"/>
        <end position="118"/>
    </location>
</feature>
<feature type="compositionally biased region" description="Basic and acidic residues" evidence="2">
    <location>
        <begin position="270"/>
        <end position="315"/>
    </location>
</feature>
<keyword evidence="5" id="KW-1185">Reference proteome</keyword>
<sequence>MQSLGNQLFTRLHSGSSLTERRQDNGQSANQTVNFKTSGVKMELKVSVEGVQRIVCGVTDRTTCQEVVIALAQALGRTGRYTLKEKFKEFERNVSPDERLLESLGKYGQQSREVQLTLLHNGPSLRGGWGDGPRGSTQQTSPQLRKVDTGSKGRRGNGRCGSHRQSLPSCSRLCLSAESTQIAEAKKPKRKSLTLVEEAFGWLENLSRTAKPQRGQEGEKNKLAEKRKAWTSDSSPTTSGHHCSSGSVHGTVCHRKTAVTVHQQQTRLLDDPCSSKDCGRDKDGVNNNNGEREANKNGDGNRDQELNTAKAKADGKPNPQPARNTSISPPPTPKTEEKLRALLIHQQTRLHDVQLQLDSTDTQIQELEERQTVWLNQEALAQLAEYEGDELDYWENELKAEEGYEKDLQEQFLEMKEKAAECKAKLEEYKRRLQGLDPARGKRALVEAGVPVDPEQDSTTKASKSAAPSRTKPHTSTLCAAALQDRELQQTKALTLNTAVGERRLIPVAANHRPHVQVSPYRIADSQARGTGQLRKWWALCSDAQTQSEPDRHQLSTAQR</sequence>
<accession>A0AAD7WFQ1</accession>